<evidence type="ECO:0000256" key="2">
    <source>
        <dbReference type="SAM" id="Phobius"/>
    </source>
</evidence>
<proteinExistence type="predicted"/>
<keyword evidence="2" id="KW-0812">Transmembrane</keyword>
<accession>W9GV95</accession>
<feature type="transmembrane region" description="Helical" evidence="2">
    <location>
        <begin position="257"/>
        <end position="277"/>
    </location>
</feature>
<feature type="coiled-coil region" evidence="1">
    <location>
        <begin position="218"/>
        <end position="249"/>
    </location>
</feature>
<comment type="caution">
    <text evidence="3">The sequence shown here is derived from an EMBL/GenBank/DDBJ whole genome shotgun (WGS) entry which is preliminary data.</text>
</comment>
<evidence type="ECO:0000313" key="4">
    <source>
        <dbReference type="Proteomes" id="UP000019486"/>
    </source>
</evidence>
<organism evidence="3 4">
    <name type="scientific">Skermanella stibiiresistens SB22</name>
    <dbReference type="NCBI Taxonomy" id="1385369"/>
    <lineage>
        <taxon>Bacteria</taxon>
        <taxon>Pseudomonadati</taxon>
        <taxon>Pseudomonadota</taxon>
        <taxon>Alphaproteobacteria</taxon>
        <taxon>Rhodospirillales</taxon>
        <taxon>Azospirillaceae</taxon>
        <taxon>Skermanella</taxon>
    </lineage>
</organism>
<dbReference type="STRING" id="1385369.N825_26430"/>
<evidence type="ECO:0008006" key="5">
    <source>
        <dbReference type="Google" id="ProtNLM"/>
    </source>
</evidence>
<evidence type="ECO:0000256" key="1">
    <source>
        <dbReference type="SAM" id="Coils"/>
    </source>
</evidence>
<feature type="transmembrane region" description="Helical" evidence="2">
    <location>
        <begin position="21"/>
        <end position="47"/>
    </location>
</feature>
<name>W9GV95_9PROT</name>
<dbReference type="RefSeq" id="WP_051513708.1">
    <property type="nucleotide sequence ID" value="NZ_AVFL01000040.1"/>
</dbReference>
<keyword evidence="4" id="KW-1185">Reference proteome</keyword>
<feature type="transmembrane region" description="Helical" evidence="2">
    <location>
        <begin position="67"/>
        <end position="86"/>
    </location>
</feature>
<gene>
    <name evidence="3" type="ORF">N825_26430</name>
</gene>
<keyword evidence="2" id="KW-0472">Membrane</keyword>
<keyword evidence="1" id="KW-0175">Coiled coil</keyword>
<dbReference type="EMBL" id="AVFL01000040">
    <property type="protein sequence ID" value="EWY36576.1"/>
    <property type="molecule type" value="Genomic_DNA"/>
</dbReference>
<feature type="transmembrane region" description="Helical" evidence="2">
    <location>
        <begin position="98"/>
        <end position="124"/>
    </location>
</feature>
<keyword evidence="2" id="KW-1133">Transmembrane helix</keyword>
<dbReference type="Proteomes" id="UP000019486">
    <property type="component" value="Unassembled WGS sequence"/>
</dbReference>
<dbReference type="OrthoDB" id="7351382at2"/>
<evidence type="ECO:0000313" key="3">
    <source>
        <dbReference type="EMBL" id="EWY36576.1"/>
    </source>
</evidence>
<reference evidence="3 4" key="1">
    <citation type="submission" date="2013-08" db="EMBL/GenBank/DDBJ databases">
        <title>The genome sequence of Skermanella stibiiresistens.</title>
        <authorList>
            <person name="Zhu W."/>
            <person name="Wang G."/>
        </authorList>
    </citation>
    <scope>NUCLEOTIDE SEQUENCE [LARGE SCALE GENOMIC DNA]</scope>
    <source>
        <strain evidence="3 4">SB22</strain>
    </source>
</reference>
<dbReference type="AlphaFoldDB" id="W9GV95"/>
<protein>
    <recommendedName>
        <fullName evidence="5">PhnA-like protein</fullName>
    </recommendedName>
</protein>
<sequence length="289" mass="29508">MGADTVSVQPGLYRRISWGAVIGGTLMVVAVQLLLSMLGLGLGLTTIDPAQGPGGSPEASTMGTTAVVWWAVTYLVALIIGGYVAARLAGAFEKTDGVLHGLLTWALALVVSFWLLTSAIGGIIGGAFNVVGNAVSGITSTVADAVPQVANASGLSPDQIQQRVQDLMRPADQTGQSPEAAQSELASLAPRVIQGGPEGEQAQQRAIQIVSQQAGISEDEARARVDQLRQQAEQTAQQAEATARQAADTAASALTSASLWGFGALLLGAIASAIGGASGTRRREELNAI</sequence>